<name>A0ABD1F3S0_HYPHA</name>
<proteinExistence type="predicted"/>
<feature type="compositionally biased region" description="Basic and acidic residues" evidence="1">
    <location>
        <begin position="225"/>
        <end position="235"/>
    </location>
</feature>
<feature type="region of interest" description="Disordered" evidence="1">
    <location>
        <begin position="200"/>
        <end position="235"/>
    </location>
</feature>
<comment type="caution">
    <text evidence="2">The sequence shown here is derived from an EMBL/GenBank/DDBJ whole genome shotgun (WGS) entry which is preliminary data.</text>
</comment>
<accession>A0ABD1F3S0</accession>
<protein>
    <submittedName>
        <fullName evidence="2">Uncharacterized protein</fullName>
    </submittedName>
</protein>
<sequence length="266" mass="30926">MYWFKTSIFHDFCYKQEKRKLNISNSTFDTLQPSFYPWKKPNLDPVNVPLTYQPTIPESSNPYWKIYNSQFDPSQLRRNNDNFGSSYPYFQNSNSDLTKTNTGDQLKNENFNVKTDILDVDPEYQRQLLGLSSSSNVHKTNDQKQKPRYKVNVQSNTWNVTSIPSNLTKPIVTEKKYLTSIRRTFVYDSSKPGNFSPINLHIVNGQPVTTPPPPQTTVNEEVEKDDPKSNQLDRDDRDGLLFRDLFGIIDCKKGFIKINGRCIRTF</sequence>
<evidence type="ECO:0000256" key="1">
    <source>
        <dbReference type="SAM" id="MobiDB-lite"/>
    </source>
</evidence>
<reference evidence="2 3" key="1">
    <citation type="submission" date="2024-05" db="EMBL/GenBank/DDBJ databases">
        <title>Genetic variation in Jamaican populations of the coffee berry borer (Hypothenemus hampei).</title>
        <authorList>
            <person name="Errbii M."/>
            <person name="Myrie A."/>
        </authorList>
    </citation>
    <scope>NUCLEOTIDE SEQUENCE [LARGE SCALE GENOMIC DNA]</scope>
    <source>
        <strain evidence="2">JA-Hopewell-2020-01-JO</strain>
        <tissue evidence="2">Whole body</tissue>
    </source>
</reference>
<keyword evidence="3" id="KW-1185">Reference proteome</keyword>
<dbReference type="AlphaFoldDB" id="A0ABD1F3S0"/>
<gene>
    <name evidence="2" type="ORF">ABEB36_004566</name>
</gene>
<evidence type="ECO:0000313" key="3">
    <source>
        <dbReference type="Proteomes" id="UP001566132"/>
    </source>
</evidence>
<evidence type="ECO:0000313" key="2">
    <source>
        <dbReference type="EMBL" id="KAL1509898.1"/>
    </source>
</evidence>
<dbReference type="Proteomes" id="UP001566132">
    <property type="component" value="Unassembled WGS sequence"/>
</dbReference>
<organism evidence="2 3">
    <name type="scientific">Hypothenemus hampei</name>
    <name type="common">Coffee berry borer</name>
    <dbReference type="NCBI Taxonomy" id="57062"/>
    <lineage>
        <taxon>Eukaryota</taxon>
        <taxon>Metazoa</taxon>
        <taxon>Ecdysozoa</taxon>
        <taxon>Arthropoda</taxon>
        <taxon>Hexapoda</taxon>
        <taxon>Insecta</taxon>
        <taxon>Pterygota</taxon>
        <taxon>Neoptera</taxon>
        <taxon>Endopterygota</taxon>
        <taxon>Coleoptera</taxon>
        <taxon>Polyphaga</taxon>
        <taxon>Cucujiformia</taxon>
        <taxon>Curculionidae</taxon>
        <taxon>Scolytinae</taxon>
        <taxon>Hypothenemus</taxon>
    </lineage>
</organism>
<dbReference type="EMBL" id="JBDJPC010000003">
    <property type="protein sequence ID" value="KAL1509898.1"/>
    <property type="molecule type" value="Genomic_DNA"/>
</dbReference>